<gene>
    <name evidence="4" type="ORF">SAMN04489716_4844</name>
</gene>
<evidence type="ECO:0000256" key="1">
    <source>
        <dbReference type="ARBA" id="ARBA00001946"/>
    </source>
</evidence>
<dbReference type="AlphaFoldDB" id="A0A1H2BRQ1"/>
<dbReference type="GO" id="GO:0016787">
    <property type="term" value="F:hydrolase activity"/>
    <property type="evidence" value="ECO:0007669"/>
    <property type="project" value="UniProtKB-KW"/>
</dbReference>
<dbReference type="PANTHER" id="PTHR43046">
    <property type="entry name" value="GDP-MANNOSE MANNOSYL HYDROLASE"/>
    <property type="match status" value="1"/>
</dbReference>
<dbReference type="Gene3D" id="3.90.79.10">
    <property type="entry name" value="Nucleoside Triphosphate Pyrophosphohydrolase"/>
    <property type="match status" value="1"/>
</dbReference>
<dbReference type="SUPFAM" id="SSF55811">
    <property type="entry name" value="Nudix"/>
    <property type="match status" value="1"/>
</dbReference>
<dbReference type="InterPro" id="IPR015797">
    <property type="entry name" value="NUDIX_hydrolase-like_dom_sf"/>
</dbReference>
<dbReference type="OrthoDB" id="9814308at2"/>
<dbReference type="PROSITE" id="PS51462">
    <property type="entry name" value="NUDIX"/>
    <property type="match status" value="1"/>
</dbReference>
<dbReference type="RefSeq" id="WP_092546711.1">
    <property type="nucleotide sequence ID" value="NZ_BOMJ01000008.1"/>
</dbReference>
<keyword evidence="2" id="KW-0378">Hydrolase</keyword>
<dbReference type="EMBL" id="LT629758">
    <property type="protein sequence ID" value="SDT61040.1"/>
    <property type="molecule type" value="Genomic_DNA"/>
</dbReference>
<dbReference type="PANTHER" id="PTHR43046:SF16">
    <property type="entry name" value="ADP-RIBOSE PYROPHOSPHATASE YJHB-RELATED"/>
    <property type="match status" value="1"/>
</dbReference>
<dbReference type="InterPro" id="IPR000086">
    <property type="entry name" value="NUDIX_hydrolase_dom"/>
</dbReference>
<evidence type="ECO:0000313" key="5">
    <source>
        <dbReference type="Proteomes" id="UP000198688"/>
    </source>
</evidence>
<name>A0A1H2BRQ1_9ACTN</name>
<accession>A0A1H2BRQ1</accession>
<reference evidence="4 5" key="1">
    <citation type="submission" date="2016-10" db="EMBL/GenBank/DDBJ databases">
        <authorList>
            <person name="de Groot N.N."/>
        </authorList>
    </citation>
    <scope>NUCLEOTIDE SEQUENCE [LARGE SCALE GENOMIC DNA]</scope>
    <source>
        <strain evidence="4 5">DSM 43941</strain>
    </source>
</reference>
<proteinExistence type="predicted"/>
<keyword evidence="5" id="KW-1185">Reference proteome</keyword>
<protein>
    <submittedName>
        <fullName evidence="4">8-oxo-dGTP diphosphatase</fullName>
    </submittedName>
</protein>
<dbReference type="CDD" id="cd18879">
    <property type="entry name" value="NUDIX_Hydrolase"/>
    <property type="match status" value="1"/>
</dbReference>
<dbReference type="Pfam" id="PF00293">
    <property type="entry name" value="NUDIX"/>
    <property type="match status" value="1"/>
</dbReference>
<sequence>MPASEYVTALRGKVGSGLVMFPSVSAVIFNDRDEILLHQRSDTAAWTLIAGMMDPGEQPADTLVREVEEETSIRVEIQRLAGVALHEVTYPNGDLCHMVNTWFRCRPVSGEARVNDSESLAVAWFPLTGLPDLSPYALHRIHTARPVEAAPWFASPGEDMIPGW</sequence>
<evidence type="ECO:0000259" key="3">
    <source>
        <dbReference type="PROSITE" id="PS51462"/>
    </source>
</evidence>
<comment type="cofactor">
    <cofactor evidence="1">
        <name>Mg(2+)</name>
        <dbReference type="ChEBI" id="CHEBI:18420"/>
    </cofactor>
</comment>
<dbReference type="STRING" id="113562.SAMN04489716_4844"/>
<dbReference type="Proteomes" id="UP000198688">
    <property type="component" value="Chromosome I"/>
</dbReference>
<evidence type="ECO:0000313" key="4">
    <source>
        <dbReference type="EMBL" id="SDT61040.1"/>
    </source>
</evidence>
<feature type="domain" description="Nudix hydrolase" evidence="3">
    <location>
        <begin position="19"/>
        <end position="149"/>
    </location>
</feature>
<organism evidence="4 5">
    <name type="scientific">Actinoplanes derwentensis</name>
    <dbReference type="NCBI Taxonomy" id="113562"/>
    <lineage>
        <taxon>Bacteria</taxon>
        <taxon>Bacillati</taxon>
        <taxon>Actinomycetota</taxon>
        <taxon>Actinomycetes</taxon>
        <taxon>Micromonosporales</taxon>
        <taxon>Micromonosporaceae</taxon>
        <taxon>Actinoplanes</taxon>
    </lineage>
</organism>
<evidence type="ECO:0000256" key="2">
    <source>
        <dbReference type="ARBA" id="ARBA00022801"/>
    </source>
</evidence>